<keyword evidence="1" id="KW-0175">Coiled coil</keyword>
<keyword evidence="3" id="KW-1185">Reference proteome</keyword>
<reference evidence="2 3" key="1">
    <citation type="submission" date="2014-02" db="EMBL/GenBank/DDBJ databases">
        <title>Single nucleus genome sequencing reveals high similarity among nuclei of an endomycorrhizal fungus.</title>
        <authorList>
            <person name="Lin K."/>
            <person name="Geurts R."/>
            <person name="Zhang Z."/>
            <person name="Limpens E."/>
            <person name="Saunders D.G."/>
            <person name="Mu D."/>
            <person name="Pang E."/>
            <person name="Cao H."/>
            <person name="Cha H."/>
            <person name="Lin T."/>
            <person name="Zhou Q."/>
            <person name="Shang Y."/>
            <person name="Li Y."/>
            <person name="Ivanov S."/>
            <person name="Sharma T."/>
            <person name="Velzen R.V."/>
            <person name="Ruijter N.D."/>
            <person name="Aanen D.K."/>
            <person name="Win J."/>
            <person name="Kamoun S."/>
            <person name="Bisseling T."/>
            <person name="Huang S."/>
        </authorList>
    </citation>
    <scope>NUCLEOTIDE SEQUENCE [LARGE SCALE GENOMIC DNA]</scope>
    <source>
        <strain evidence="3">DAOM197198w</strain>
    </source>
</reference>
<name>A0A015LCJ9_RHIIW</name>
<sequence>MDISIAEQFDINDKEWSLSKCKQFLKVIQNQPSATSIEKEPSDENHVFLPKYLKSVVEKDKKFYKWVRKELDDIFIAIFRFLHEYYPEINKYQLNANHNEKISQWNNSYSEYIGKNKVAELQNQFISESNSEWIPGFKYLYDFEKYELTFVDNHGILAIVLIKKKWNFINIIDTKYRKFFMEEIEKDPRIMSVIFIKPKFGSRKKKGFPWDIDKKMWNAIKKVNKLNNKNSVDSDQKTIAQTIGVETLKELESEDVRLSKSLETLSITDHEEFNYNDDLNIESRNIEISQSIGIQIREEFLKDHNVRDIFFGSEKVEVPPYSNKKLYVVVDRTPKKPLQKVGDFPIIYIEWRTFTELGPRNYPPSMALPQDVKKKFDDILDTQLGLEFRSLFSNLTAISLDWKIVGGFYTNRPAIVFYVIRKGVIPIGDMLFPEAINDIETDVREGFYEMTGNYSKDCRKYLNYVSTGCSIGISGTTRAGTLGAFVKGQNDITYLLTNDHVIFSNDQKIICQPADKDHTDLIEKDLKHEKEKLEKLQPQPETAELYNTEKEEILTQIKRLEEDLEKARNKNTQFAIYEKGLRENHRYDNRNYGVDAAIASLKPGIRPPRVNHFAIRGPVFEDMSIDPSIRLSGFKDVKSVDSSEPIFKVGRTSGLTEGHIKEIDVSVKSSDGFRVILVKQSFIFHGVLMEEIKVQGINNFPPKWLDRQILVKSKGDDSFMKGGDSGCVWFDKDDKDGKMIALGHGSICLPMGNYAVGSPINAVFNALDVNPIFNN</sequence>
<protein>
    <submittedName>
        <fullName evidence="2">Uncharacterized protein</fullName>
    </submittedName>
</protein>
<evidence type="ECO:0000256" key="1">
    <source>
        <dbReference type="SAM" id="Coils"/>
    </source>
</evidence>
<evidence type="ECO:0000313" key="3">
    <source>
        <dbReference type="Proteomes" id="UP000022910"/>
    </source>
</evidence>
<dbReference type="AlphaFoldDB" id="A0A015LCJ9"/>
<proteinExistence type="predicted"/>
<comment type="caution">
    <text evidence="2">The sequence shown here is derived from an EMBL/GenBank/DDBJ whole genome shotgun (WGS) entry which is preliminary data.</text>
</comment>
<dbReference type="Proteomes" id="UP000022910">
    <property type="component" value="Unassembled WGS sequence"/>
</dbReference>
<dbReference type="OrthoDB" id="2322026at2759"/>
<dbReference type="HOGENOM" id="CLU_360974_0_0_1"/>
<evidence type="ECO:0000313" key="2">
    <source>
        <dbReference type="EMBL" id="EXX52563.1"/>
    </source>
</evidence>
<feature type="coiled-coil region" evidence="1">
    <location>
        <begin position="543"/>
        <end position="577"/>
    </location>
</feature>
<accession>A0A015LCJ9</accession>
<gene>
    <name evidence="2" type="ORF">RirG_251860</name>
</gene>
<dbReference type="EMBL" id="JEMT01029278">
    <property type="protein sequence ID" value="EXX52563.1"/>
    <property type="molecule type" value="Genomic_DNA"/>
</dbReference>
<organism evidence="2 3">
    <name type="scientific">Rhizophagus irregularis (strain DAOM 197198w)</name>
    <name type="common">Glomus intraradices</name>
    <dbReference type="NCBI Taxonomy" id="1432141"/>
    <lineage>
        <taxon>Eukaryota</taxon>
        <taxon>Fungi</taxon>
        <taxon>Fungi incertae sedis</taxon>
        <taxon>Mucoromycota</taxon>
        <taxon>Glomeromycotina</taxon>
        <taxon>Glomeromycetes</taxon>
        <taxon>Glomerales</taxon>
        <taxon>Glomeraceae</taxon>
        <taxon>Rhizophagus</taxon>
    </lineage>
</organism>